<dbReference type="InterPro" id="IPR035919">
    <property type="entry name" value="EAL_sf"/>
</dbReference>
<dbReference type="CDD" id="cd01949">
    <property type="entry name" value="GGDEF"/>
    <property type="match status" value="1"/>
</dbReference>
<feature type="domain" description="GGDEF" evidence="2">
    <location>
        <begin position="167"/>
        <end position="299"/>
    </location>
</feature>
<dbReference type="EMBL" id="BAABIL010000164">
    <property type="protein sequence ID" value="GAA4972417.1"/>
    <property type="molecule type" value="Genomic_DNA"/>
</dbReference>
<accession>A0ABP9HJL2</accession>
<name>A0ABP9HJL2_9ACTN</name>
<sequence length="563" mass="58567">MGLEQRQAEARQRRVAALADHGLLPGDGPLPAELSALPRLAAALCGTGSALLAAADPDEDAALRPLATWGPGAEGAPVVAGADLRTADGVVLGALQVLGGAPGGVAAEGRRHLEDLARTAVGLLEVGRLQRRLREQALHDPLTGLPNRALLVDRIEHALAAGRRDDTRLALLVCDLDGFKQVNDSAGPGAGDALLAEVAKRLQHVVRPGDTVARLGGDEFALLCLDVDSEADARTIADRAVAAAAEPVSVPGGPHLLGVSVGLALSGVGSTAERLLVDADDAMYTAKRAGKGRAHLFDLAGRAAATRASVLLAEAAEGLERGEFVLHGQPVVDIVTGRATAVETLVRWQHPRRGLLLPGAFLETVEHSWLMVPLGRWVLDASCRMAAGWLGVLGADAPAVHVNVSGRQLETGTLADDVEAALERHGLPGDKLVVELTETHVAVIDDALRADLARLRARGVRLAVDDLGTGYSALTSITELPVDVLKVDRSFVRDIAEDPSAAAVVRAVIGIGGALGLSVVAEGVETARQQEFLQAHGCDSAQGFLWSPARPEGELVELLRAQR</sequence>
<dbReference type="PROSITE" id="PS50887">
    <property type="entry name" value="GGDEF"/>
    <property type="match status" value="1"/>
</dbReference>
<feature type="domain" description="EAL" evidence="1">
    <location>
        <begin position="308"/>
        <end position="563"/>
    </location>
</feature>
<evidence type="ECO:0000259" key="2">
    <source>
        <dbReference type="PROSITE" id="PS50887"/>
    </source>
</evidence>
<dbReference type="InterPro" id="IPR052155">
    <property type="entry name" value="Biofilm_reg_signaling"/>
</dbReference>
<dbReference type="SMART" id="SM00267">
    <property type="entry name" value="GGDEF"/>
    <property type="match status" value="1"/>
</dbReference>
<gene>
    <name evidence="3" type="ORF">GCM10023225_12470</name>
</gene>
<proteinExistence type="predicted"/>
<organism evidence="3 4">
    <name type="scientific">Kineococcus glutinatus</name>
    <dbReference type="NCBI Taxonomy" id="1070872"/>
    <lineage>
        <taxon>Bacteria</taxon>
        <taxon>Bacillati</taxon>
        <taxon>Actinomycetota</taxon>
        <taxon>Actinomycetes</taxon>
        <taxon>Kineosporiales</taxon>
        <taxon>Kineosporiaceae</taxon>
        <taxon>Kineococcus</taxon>
    </lineage>
</organism>
<dbReference type="SUPFAM" id="SSF55073">
    <property type="entry name" value="Nucleotide cyclase"/>
    <property type="match status" value="1"/>
</dbReference>
<dbReference type="RefSeq" id="WP_345711548.1">
    <property type="nucleotide sequence ID" value="NZ_BAABIL010000164.1"/>
</dbReference>
<reference evidence="4" key="1">
    <citation type="journal article" date="2019" name="Int. J. Syst. Evol. Microbiol.">
        <title>The Global Catalogue of Microorganisms (GCM) 10K type strain sequencing project: providing services to taxonomists for standard genome sequencing and annotation.</title>
        <authorList>
            <consortium name="The Broad Institute Genomics Platform"/>
            <consortium name="The Broad Institute Genome Sequencing Center for Infectious Disease"/>
            <person name="Wu L."/>
            <person name="Ma J."/>
        </authorList>
    </citation>
    <scope>NUCLEOTIDE SEQUENCE [LARGE SCALE GENOMIC DNA]</scope>
    <source>
        <strain evidence="4">JCM 18126</strain>
    </source>
</reference>
<evidence type="ECO:0000259" key="1">
    <source>
        <dbReference type="PROSITE" id="PS50883"/>
    </source>
</evidence>
<dbReference type="PANTHER" id="PTHR44757:SF2">
    <property type="entry name" value="BIOFILM ARCHITECTURE MAINTENANCE PROTEIN MBAA"/>
    <property type="match status" value="1"/>
</dbReference>
<dbReference type="PROSITE" id="PS50883">
    <property type="entry name" value="EAL"/>
    <property type="match status" value="1"/>
</dbReference>
<evidence type="ECO:0000313" key="4">
    <source>
        <dbReference type="Proteomes" id="UP001501195"/>
    </source>
</evidence>
<dbReference type="NCBIfam" id="TIGR00254">
    <property type="entry name" value="GGDEF"/>
    <property type="match status" value="1"/>
</dbReference>
<dbReference type="CDD" id="cd01948">
    <property type="entry name" value="EAL"/>
    <property type="match status" value="1"/>
</dbReference>
<dbReference type="InterPro" id="IPR029787">
    <property type="entry name" value="Nucleotide_cyclase"/>
</dbReference>
<dbReference type="SMART" id="SM00052">
    <property type="entry name" value="EAL"/>
    <property type="match status" value="1"/>
</dbReference>
<dbReference type="Pfam" id="PF00990">
    <property type="entry name" value="GGDEF"/>
    <property type="match status" value="1"/>
</dbReference>
<dbReference type="Gene3D" id="3.20.20.450">
    <property type="entry name" value="EAL domain"/>
    <property type="match status" value="1"/>
</dbReference>
<dbReference type="SUPFAM" id="SSF141868">
    <property type="entry name" value="EAL domain-like"/>
    <property type="match status" value="1"/>
</dbReference>
<protein>
    <recommendedName>
        <fullName evidence="5">Diguanylate cyclase (GGDEF)-like protein</fullName>
    </recommendedName>
</protein>
<evidence type="ECO:0000313" key="3">
    <source>
        <dbReference type="EMBL" id="GAA4972417.1"/>
    </source>
</evidence>
<dbReference type="InterPro" id="IPR001633">
    <property type="entry name" value="EAL_dom"/>
</dbReference>
<evidence type="ECO:0008006" key="5">
    <source>
        <dbReference type="Google" id="ProtNLM"/>
    </source>
</evidence>
<dbReference type="Gene3D" id="3.30.70.270">
    <property type="match status" value="1"/>
</dbReference>
<keyword evidence="4" id="KW-1185">Reference proteome</keyword>
<comment type="caution">
    <text evidence="3">The sequence shown here is derived from an EMBL/GenBank/DDBJ whole genome shotgun (WGS) entry which is preliminary data.</text>
</comment>
<dbReference type="Pfam" id="PF00563">
    <property type="entry name" value="EAL"/>
    <property type="match status" value="1"/>
</dbReference>
<dbReference type="InterPro" id="IPR000160">
    <property type="entry name" value="GGDEF_dom"/>
</dbReference>
<dbReference type="InterPro" id="IPR043128">
    <property type="entry name" value="Rev_trsase/Diguanyl_cyclase"/>
</dbReference>
<dbReference type="Proteomes" id="UP001501195">
    <property type="component" value="Unassembled WGS sequence"/>
</dbReference>
<dbReference type="PANTHER" id="PTHR44757">
    <property type="entry name" value="DIGUANYLATE CYCLASE DGCP"/>
    <property type="match status" value="1"/>
</dbReference>